<evidence type="ECO:0000313" key="1">
    <source>
        <dbReference type="EMBL" id="VYU26783.1"/>
    </source>
</evidence>
<organism evidence="1">
    <name type="scientific">Flavonifractor plautii</name>
    <name type="common">Fusobacterium plautii</name>
    <dbReference type="NCBI Taxonomy" id="292800"/>
    <lineage>
        <taxon>Bacteria</taxon>
        <taxon>Bacillati</taxon>
        <taxon>Bacillota</taxon>
        <taxon>Clostridia</taxon>
        <taxon>Eubacteriales</taxon>
        <taxon>Oscillospiraceae</taxon>
        <taxon>Flavonifractor</taxon>
    </lineage>
</organism>
<dbReference type="EMBL" id="CACRUB010000031">
    <property type="protein sequence ID" value="VYU26783.1"/>
    <property type="molecule type" value="Genomic_DNA"/>
</dbReference>
<dbReference type="Gene3D" id="3.40.1620.10">
    <property type="entry name" value="YefM-like domain"/>
    <property type="match status" value="1"/>
</dbReference>
<dbReference type="RefSeq" id="WP_156621433.1">
    <property type="nucleotide sequence ID" value="NZ_CACRUB010000031.1"/>
</dbReference>
<name>A0A6N3DM03_FLAPL</name>
<accession>A0A6N3DM03</accession>
<dbReference type="Pfam" id="PF12910">
    <property type="entry name" value="PHD_like"/>
    <property type="match status" value="1"/>
</dbReference>
<protein>
    <submittedName>
        <fullName evidence="1">Uncharacterized protein</fullName>
    </submittedName>
</protein>
<reference evidence="1" key="1">
    <citation type="submission" date="2019-11" db="EMBL/GenBank/DDBJ databases">
        <authorList>
            <person name="Feng L."/>
        </authorList>
    </citation>
    <scope>NUCLEOTIDE SEQUENCE</scope>
    <source>
        <strain evidence="1">FplautiiLFYP42</strain>
    </source>
</reference>
<dbReference type="InterPro" id="IPR035424">
    <property type="entry name" value="Antitoxin_RelB"/>
</dbReference>
<sequence>MFALSASDVRKDWSRVIDSVIHVRPAFIKRTRDNMVLCSNDTVRQLVRTTPIAANSFIEDDGSVTLSMVDVDLVVNADTIEAAKSELINDLIEYAEEYYQNFELYSRSSNRKDHLPLVMKVLTAASKEELEDAVQCQNGKI</sequence>
<dbReference type="AlphaFoldDB" id="A0A6N3DM03"/>
<dbReference type="Gene3D" id="3.30.160.620">
    <property type="match status" value="1"/>
</dbReference>
<proteinExistence type="predicted"/>
<gene>
    <name evidence="1" type="ORF">FPLFYP42_01763</name>
</gene>